<dbReference type="InterPro" id="IPR053164">
    <property type="entry name" value="IS1016-like_transposase"/>
</dbReference>
<evidence type="ECO:0000313" key="2">
    <source>
        <dbReference type="EMBL" id="EKD44294.1"/>
    </source>
</evidence>
<dbReference type="AlphaFoldDB" id="K2A2Q8"/>
<gene>
    <name evidence="2" type="ORF">ACD_71C00183G0001</name>
</gene>
<protein>
    <submittedName>
        <fullName evidence="2">Transposase</fullName>
    </submittedName>
</protein>
<dbReference type="Pfam" id="PF12762">
    <property type="entry name" value="DDE_Tnp_IS1595"/>
    <property type="match status" value="1"/>
</dbReference>
<dbReference type="EMBL" id="AMFJ01028914">
    <property type="protein sequence ID" value="EKD44294.1"/>
    <property type="molecule type" value="Genomic_DNA"/>
</dbReference>
<accession>K2A2Q8</accession>
<dbReference type="InterPro" id="IPR024445">
    <property type="entry name" value="Tnp_ISXO2-like"/>
</dbReference>
<proteinExistence type="predicted"/>
<name>K2A2Q8_9BACT</name>
<dbReference type="SMART" id="SM01126">
    <property type="entry name" value="DDE_Tnp_IS1595"/>
    <property type="match status" value="1"/>
</dbReference>
<comment type="caution">
    <text evidence="2">The sequence shown here is derived from an EMBL/GenBank/DDBJ whole genome shotgun (WGS) entry which is preliminary data.</text>
</comment>
<evidence type="ECO:0000259" key="1">
    <source>
        <dbReference type="SMART" id="SM01126"/>
    </source>
</evidence>
<dbReference type="NCBIfam" id="NF033547">
    <property type="entry name" value="transpos_IS1595"/>
    <property type="match status" value="1"/>
</dbReference>
<dbReference type="PANTHER" id="PTHR47163:SF2">
    <property type="entry name" value="SI:DKEY-17M8.2"/>
    <property type="match status" value="1"/>
</dbReference>
<organism evidence="2">
    <name type="scientific">uncultured bacterium</name>
    <name type="common">gcode 4</name>
    <dbReference type="NCBI Taxonomy" id="1234023"/>
    <lineage>
        <taxon>Bacteria</taxon>
        <taxon>environmental samples</taxon>
    </lineage>
</organism>
<sequence>MEAKTHYRKNCRIWNDKIREIIRYFSLDLPASKTCALVGLNSKTIDDWYGYIRKVIYYYNSLESSELFSWTIEADETYCWPKRVRWKRGRWAGMKTIVFWLLKRDGKVFAEIVPDCKSKTLLPIIRGKIEPWSEINTDGWWAYDGLVDMWYEKHYRVHHGANEFARGKQHVNGIESFWSFLKRRLTLFNGVKKSYFHLYLQETVFRYNVRVQKKDLYKETLKLLRNFTKKS</sequence>
<feature type="domain" description="ISXO2-like transposase" evidence="1">
    <location>
        <begin position="67"/>
        <end position="208"/>
    </location>
</feature>
<dbReference type="PANTHER" id="PTHR47163">
    <property type="entry name" value="DDE_TNP_IS1595 DOMAIN-CONTAINING PROTEIN"/>
    <property type="match status" value="1"/>
</dbReference>
<reference evidence="2" key="1">
    <citation type="journal article" date="2012" name="Science">
        <title>Fermentation, hydrogen, and sulfur metabolism in multiple uncultivated bacterial phyla.</title>
        <authorList>
            <person name="Wrighton K.C."/>
            <person name="Thomas B.C."/>
            <person name="Sharon I."/>
            <person name="Miller C.S."/>
            <person name="Castelle C.J."/>
            <person name="VerBerkmoes N.C."/>
            <person name="Wilkins M.J."/>
            <person name="Hettich R.L."/>
            <person name="Lipton M.S."/>
            <person name="Williams K.H."/>
            <person name="Long P.E."/>
            <person name="Banfield J.F."/>
        </authorList>
    </citation>
    <scope>NUCLEOTIDE SEQUENCE [LARGE SCALE GENOMIC DNA]</scope>
</reference>